<dbReference type="Proteomes" id="UP000271162">
    <property type="component" value="Unassembled WGS sequence"/>
</dbReference>
<evidence type="ECO:0000313" key="1">
    <source>
        <dbReference type="EMBL" id="VDL87335.1"/>
    </source>
</evidence>
<name>A0A0N4YYZ9_NIPBR</name>
<accession>A0A0N4YYZ9</accession>
<evidence type="ECO:0000313" key="2">
    <source>
        <dbReference type="Proteomes" id="UP000271162"/>
    </source>
</evidence>
<proteinExistence type="predicted"/>
<protein>
    <submittedName>
        <fullName evidence="3">Secreted protein</fullName>
    </submittedName>
</protein>
<organism evidence="3">
    <name type="scientific">Nippostrongylus brasiliensis</name>
    <name type="common">Rat hookworm</name>
    <dbReference type="NCBI Taxonomy" id="27835"/>
    <lineage>
        <taxon>Eukaryota</taxon>
        <taxon>Metazoa</taxon>
        <taxon>Ecdysozoa</taxon>
        <taxon>Nematoda</taxon>
        <taxon>Chromadorea</taxon>
        <taxon>Rhabditida</taxon>
        <taxon>Rhabditina</taxon>
        <taxon>Rhabditomorpha</taxon>
        <taxon>Strongyloidea</taxon>
        <taxon>Heligmosomidae</taxon>
        <taxon>Nippostrongylus</taxon>
    </lineage>
</organism>
<evidence type="ECO:0000313" key="3">
    <source>
        <dbReference type="WBParaSite" id="NBR_0002247101-mRNA-1"/>
    </source>
</evidence>
<gene>
    <name evidence="1" type="ORF">NBR_LOCUS22473</name>
</gene>
<reference evidence="1 2" key="2">
    <citation type="submission" date="2018-11" db="EMBL/GenBank/DDBJ databases">
        <authorList>
            <consortium name="Pathogen Informatics"/>
        </authorList>
    </citation>
    <scope>NUCLEOTIDE SEQUENCE [LARGE SCALE GENOMIC DNA]</scope>
</reference>
<reference evidence="3" key="1">
    <citation type="submission" date="2017-02" db="UniProtKB">
        <authorList>
            <consortium name="WormBaseParasite"/>
        </authorList>
    </citation>
    <scope>IDENTIFICATION</scope>
</reference>
<dbReference type="AlphaFoldDB" id="A0A0N4YYZ9"/>
<keyword evidence="2" id="KW-1185">Reference proteome</keyword>
<dbReference type="WBParaSite" id="NBR_0002247101-mRNA-1">
    <property type="protein sequence ID" value="NBR_0002247101-mRNA-1"/>
    <property type="gene ID" value="NBR_0002247101"/>
</dbReference>
<dbReference type="EMBL" id="UYSL01028142">
    <property type="protein sequence ID" value="VDL87335.1"/>
    <property type="molecule type" value="Genomic_DNA"/>
</dbReference>
<sequence length="68" mass="7501">MCLITALPPHRLTFILGRKAVGFFRGFSFFFSIPPSLAHVASGGYYESRGCVDHPSSHRELLLDSSAM</sequence>